<gene>
    <name evidence="2" type="ORF">GCM10011583_68140</name>
</gene>
<feature type="domain" description="SnoaL-like" evidence="1">
    <location>
        <begin position="17"/>
        <end position="143"/>
    </location>
</feature>
<dbReference type="Pfam" id="PF13577">
    <property type="entry name" value="SnoaL_4"/>
    <property type="match status" value="1"/>
</dbReference>
<dbReference type="Gene3D" id="3.10.450.50">
    <property type="match status" value="1"/>
</dbReference>
<sequence>MESIENEVARLRSQLRVVTDRSDVRDLVERYVVGLDTLHEPEFDESWYRTVFTEDARLDFPVGSHRGVKGLARFQREAKGRWARTHHLGSNSTIHFDGDRAEVRAHLIATHVHHDDEGPHFNVGTYFDIGAVRTPDGWRIDRLACRVVWTAGKGLASVPGADRGSMSCA</sequence>
<comment type="caution">
    <text evidence="2">The sequence shown here is derived from an EMBL/GenBank/DDBJ whole genome shotgun (WGS) entry which is preliminary data.</text>
</comment>
<evidence type="ECO:0000313" key="3">
    <source>
        <dbReference type="Proteomes" id="UP000660265"/>
    </source>
</evidence>
<reference evidence="3" key="1">
    <citation type="journal article" date="2019" name="Int. J. Syst. Evol. Microbiol.">
        <title>The Global Catalogue of Microorganisms (GCM) 10K type strain sequencing project: providing services to taxonomists for standard genome sequencing and annotation.</title>
        <authorList>
            <consortium name="The Broad Institute Genomics Platform"/>
            <consortium name="The Broad Institute Genome Sequencing Center for Infectious Disease"/>
            <person name="Wu L."/>
            <person name="Ma J."/>
        </authorList>
    </citation>
    <scope>NUCLEOTIDE SEQUENCE [LARGE SCALE GENOMIC DNA]</scope>
    <source>
        <strain evidence="3">CGMCC 4.7275</strain>
    </source>
</reference>
<dbReference type="RefSeq" id="WP_189111457.1">
    <property type="nucleotide sequence ID" value="NZ_BMMV01000033.1"/>
</dbReference>
<accession>A0ABQ2EU41</accession>
<proteinExistence type="predicted"/>
<protein>
    <recommendedName>
        <fullName evidence="1">SnoaL-like domain-containing protein</fullName>
    </recommendedName>
</protein>
<dbReference type="SUPFAM" id="SSF54427">
    <property type="entry name" value="NTF2-like"/>
    <property type="match status" value="1"/>
</dbReference>
<dbReference type="Proteomes" id="UP000660265">
    <property type="component" value="Unassembled WGS sequence"/>
</dbReference>
<keyword evidence="3" id="KW-1185">Reference proteome</keyword>
<dbReference type="EMBL" id="BMMV01000033">
    <property type="protein sequence ID" value="GGK26522.1"/>
    <property type="molecule type" value="Genomic_DNA"/>
</dbReference>
<dbReference type="InterPro" id="IPR037401">
    <property type="entry name" value="SnoaL-like"/>
</dbReference>
<evidence type="ECO:0000313" key="2">
    <source>
        <dbReference type="EMBL" id="GGK26522.1"/>
    </source>
</evidence>
<evidence type="ECO:0000259" key="1">
    <source>
        <dbReference type="Pfam" id="PF13577"/>
    </source>
</evidence>
<name>A0ABQ2EU41_9ACTN</name>
<organism evidence="2 3">
    <name type="scientific">Streptomyces camponoticapitis</name>
    <dbReference type="NCBI Taxonomy" id="1616125"/>
    <lineage>
        <taxon>Bacteria</taxon>
        <taxon>Bacillati</taxon>
        <taxon>Actinomycetota</taxon>
        <taxon>Actinomycetes</taxon>
        <taxon>Kitasatosporales</taxon>
        <taxon>Streptomycetaceae</taxon>
        <taxon>Streptomyces</taxon>
    </lineage>
</organism>
<dbReference type="InterPro" id="IPR032710">
    <property type="entry name" value="NTF2-like_dom_sf"/>
</dbReference>